<dbReference type="Proteomes" id="UP000663848">
    <property type="component" value="Unassembled WGS sequence"/>
</dbReference>
<evidence type="ECO:0000313" key="3">
    <source>
        <dbReference type="Proteomes" id="UP000663848"/>
    </source>
</evidence>
<accession>A0A822G643</accession>
<organism evidence="2 3">
    <name type="scientific">Rotaria socialis</name>
    <dbReference type="NCBI Taxonomy" id="392032"/>
    <lineage>
        <taxon>Eukaryota</taxon>
        <taxon>Metazoa</taxon>
        <taxon>Spiralia</taxon>
        <taxon>Gnathifera</taxon>
        <taxon>Rotifera</taxon>
        <taxon>Eurotatoria</taxon>
        <taxon>Bdelloidea</taxon>
        <taxon>Philodinida</taxon>
        <taxon>Philodinidae</taxon>
        <taxon>Rotaria</taxon>
    </lineage>
</organism>
<gene>
    <name evidence="2" type="ORF">QYT958_LOCUS47952</name>
</gene>
<name>A0A822G643_9BILA</name>
<feature type="compositionally biased region" description="Acidic residues" evidence="1">
    <location>
        <begin position="1"/>
        <end position="15"/>
    </location>
</feature>
<reference evidence="2" key="1">
    <citation type="submission" date="2021-02" db="EMBL/GenBank/DDBJ databases">
        <authorList>
            <person name="Nowell W R."/>
        </authorList>
    </citation>
    <scope>NUCLEOTIDE SEQUENCE</scope>
</reference>
<proteinExistence type="predicted"/>
<feature type="non-terminal residue" evidence="2">
    <location>
        <position position="1"/>
    </location>
</feature>
<evidence type="ECO:0000256" key="1">
    <source>
        <dbReference type="SAM" id="MobiDB-lite"/>
    </source>
</evidence>
<dbReference type="EMBL" id="CAJOBR010093147">
    <property type="protein sequence ID" value="CAF5143760.1"/>
    <property type="molecule type" value="Genomic_DNA"/>
</dbReference>
<dbReference type="AlphaFoldDB" id="A0A822G643"/>
<feature type="region of interest" description="Disordered" evidence="1">
    <location>
        <begin position="1"/>
        <end position="38"/>
    </location>
</feature>
<evidence type="ECO:0000313" key="2">
    <source>
        <dbReference type="EMBL" id="CAF5143760.1"/>
    </source>
</evidence>
<sequence>EEIDDDEEEEGDEDGAGPFPDETNARVGPLERFTGCSL</sequence>
<comment type="caution">
    <text evidence="2">The sequence shown here is derived from an EMBL/GenBank/DDBJ whole genome shotgun (WGS) entry which is preliminary data.</text>
</comment>
<protein>
    <submittedName>
        <fullName evidence="2">Uncharacterized protein</fullName>
    </submittedName>
</protein>